<accession>A0ABY9WIM8</accession>
<feature type="region of interest" description="Disordered" evidence="2">
    <location>
        <begin position="659"/>
        <end position="678"/>
    </location>
</feature>
<protein>
    <recommendedName>
        <fullName evidence="5">DUF4139 domain-containing protein</fullName>
    </recommendedName>
</protein>
<evidence type="ECO:0008006" key="5">
    <source>
        <dbReference type="Google" id="ProtNLM"/>
    </source>
</evidence>
<dbReference type="PANTHER" id="PTHR38075">
    <property type="entry name" value="DUF4139 DOMAIN-CONTAINING PROTEIN"/>
    <property type="match status" value="1"/>
</dbReference>
<reference evidence="3 4" key="1">
    <citation type="submission" date="2019-08" db="EMBL/GenBank/DDBJ databases">
        <title>Archangium and Cystobacter genomes.</title>
        <authorList>
            <person name="Chen I.-C.K."/>
            <person name="Wielgoss S."/>
        </authorList>
    </citation>
    <scope>NUCLEOTIDE SEQUENCE [LARGE SCALE GENOMIC DNA]</scope>
    <source>
        <strain evidence="3 4">Cbm 6</strain>
    </source>
</reference>
<keyword evidence="4" id="KW-1185">Reference proteome</keyword>
<evidence type="ECO:0000256" key="2">
    <source>
        <dbReference type="SAM" id="MobiDB-lite"/>
    </source>
</evidence>
<sequence>MPPSLPIRRVVLYKHGVGYFERRGKVNGSETLHFDFKARDMNDVLKSMTVLDLSGGSVSAVSYDSTKPLEQLLQEATIRIPDSGSLTALLGQIKGARVRARVGREQQVEGVIVGLESLAVAQGEVAVHRPFLTLLVGASLRSFDLLDVAELVFLDDTVRKDLEFYLATVLSSYKKDTKRLSVLTAGEGERELFVSYVLEAPVWKTSYRILLDEEQKPLLQGWAVVDNTGDEDWEDVDLALIAGLPVSFVHDLYNPRYMKRPVVEVRTEAAAAPVIPEEAFETAAEEEVLADEGAPMEMMKAMPAMAAPAPSPMRTFGAVVGGARRREAMERSADVKTLTKEVGDLFEYRVDHPVTVHRNQSALVPILHRPFEGRRVLLYNRSTREKNPMACIELKNTTGLTLEGGPVTVTEADTYVGEAMLDTMKPDDKRFVPYAVELGCVVSVEDKMEEGPVFKAVVNRGTLVVEFYHFRRTHYLVRNKGKRAQTLYLEHPRTGWQLQDTQEPDETTDGFWRFKRELAAGASEDFAVTEYSGGQRSYYLSNTGADEVGFFLSSGFIDERVAQGIREVIAIRERVARLNEDEQRLTQERAHLFKDQERIRANIESLKSGASQRELAERFVTKLNEQEDRLEFIARELERVAREKREAQDEVNRKVQALSFTANLGTPPADKGKGKGRA</sequence>
<organism evidence="3 4">
    <name type="scientific">Archangium minus</name>
    <dbReference type="NCBI Taxonomy" id="83450"/>
    <lineage>
        <taxon>Bacteria</taxon>
        <taxon>Pseudomonadati</taxon>
        <taxon>Myxococcota</taxon>
        <taxon>Myxococcia</taxon>
        <taxon>Myxococcales</taxon>
        <taxon>Cystobacterineae</taxon>
        <taxon>Archangiaceae</taxon>
        <taxon>Archangium</taxon>
    </lineage>
</organism>
<dbReference type="EMBL" id="CP043494">
    <property type="protein sequence ID" value="WNG43651.1"/>
    <property type="molecule type" value="Genomic_DNA"/>
</dbReference>
<feature type="coiled-coil region" evidence="1">
    <location>
        <begin position="616"/>
        <end position="657"/>
    </location>
</feature>
<proteinExistence type="predicted"/>
<keyword evidence="1" id="KW-0175">Coiled coil</keyword>
<evidence type="ECO:0000313" key="4">
    <source>
        <dbReference type="Proteomes" id="UP001611383"/>
    </source>
</evidence>
<name>A0ABY9WIM8_9BACT</name>
<dbReference type="PANTHER" id="PTHR38075:SF1">
    <property type="entry name" value="DUF4139 DOMAIN-CONTAINING PROTEIN"/>
    <property type="match status" value="1"/>
</dbReference>
<gene>
    <name evidence="3" type="ORF">F0U60_05735</name>
</gene>
<evidence type="ECO:0000256" key="1">
    <source>
        <dbReference type="SAM" id="Coils"/>
    </source>
</evidence>
<dbReference type="Proteomes" id="UP001611383">
    <property type="component" value="Chromosome"/>
</dbReference>
<dbReference type="RefSeq" id="WP_395815054.1">
    <property type="nucleotide sequence ID" value="NZ_CP043494.1"/>
</dbReference>
<evidence type="ECO:0000313" key="3">
    <source>
        <dbReference type="EMBL" id="WNG43651.1"/>
    </source>
</evidence>